<evidence type="ECO:0000313" key="2">
    <source>
        <dbReference type="Proteomes" id="UP000006049"/>
    </source>
</evidence>
<evidence type="ECO:0008006" key="3">
    <source>
        <dbReference type="Google" id="ProtNLM"/>
    </source>
</evidence>
<dbReference type="OrthoDB" id="9786424at2"/>
<dbReference type="InterPro" id="IPR042252">
    <property type="entry name" value="MtfA_N"/>
</dbReference>
<name>I3YWC6_AEQSU</name>
<dbReference type="GO" id="GO:0004177">
    <property type="term" value="F:aminopeptidase activity"/>
    <property type="evidence" value="ECO:0007669"/>
    <property type="project" value="TreeGrafter"/>
</dbReference>
<reference evidence="1 2" key="1">
    <citation type="submission" date="2012-06" db="EMBL/GenBank/DDBJ databases">
        <title>The complete genome of Aequorivita sublithincola DSM 14238.</title>
        <authorList>
            <consortium name="US DOE Joint Genome Institute (JGI-PGF)"/>
            <person name="Lucas S."/>
            <person name="Copeland A."/>
            <person name="Lapidus A."/>
            <person name="Goodwin L."/>
            <person name="Pitluck S."/>
            <person name="Peters L."/>
            <person name="Munk A.C.C."/>
            <person name="Kyrpides N."/>
            <person name="Mavromatis K."/>
            <person name="Pagani I."/>
            <person name="Ivanova N."/>
            <person name="Ovchinnikova G."/>
            <person name="Zeytun A."/>
            <person name="Detter J.C."/>
            <person name="Han C."/>
            <person name="Land M."/>
            <person name="Hauser L."/>
            <person name="Markowitz V."/>
            <person name="Cheng J.-F."/>
            <person name="Hugenholtz P."/>
            <person name="Woyke T."/>
            <person name="Wu D."/>
            <person name="Tindall B."/>
            <person name="Faehnrich R."/>
            <person name="Brambilla E."/>
            <person name="Klenk H.-P."/>
            <person name="Eisen J.A."/>
        </authorList>
    </citation>
    <scope>NUCLEOTIDE SEQUENCE [LARGE SCALE GENOMIC DNA]</scope>
    <source>
        <strain evidence="2">DSM 14238 / LMG 21431 / ACAM 643 / 9-3</strain>
    </source>
</reference>
<dbReference type="InterPro" id="IPR010384">
    <property type="entry name" value="MtfA_fam"/>
</dbReference>
<protein>
    <recommendedName>
        <fullName evidence="3">Peptidase</fullName>
    </recommendedName>
</protein>
<dbReference type="RefSeq" id="WP_014782549.1">
    <property type="nucleotide sequence ID" value="NC_018013.1"/>
</dbReference>
<dbReference type="STRING" id="746697.Aeqsu_1815"/>
<proteinExistence type="predicted"/>
<gene>
    <name evidence="1" type="ordered locus">Aeqsu_1815</name>
</gene>
<accession>I3YWC6</accession>
<dbReference type="KEGG" id="asl:Aeqsu_1815"/>
<dbReference type="PANTHER" id="PTHR30164">
    <property type="entry name" value="MTFA PEPTIDASE"/>
    <property type="match status" value="1"/>
</dbReference>
<dbReference type="PANTHER" id="PTHR30164:SF2">
    <property type="entry name" value="PROTEIN MTFA"/>
    <property type="match status" value="1"/>
</dbReference>
<sequence>MIYFIALILLIAFAVYAYLQNKKRTAEPFPPAWKSLLIKHVHYYWELSETDKEKFRKRMMAFLSEVYIDAVDTELVDLDKILIAASAVIPVFGFSEWHYNNLSGIILYPDNFNDDLEFDQSGESRIINGLVGSGRFENQMILSRKALYSGFENDMDKGNTGVHEFVHLIDKMDGVADGVPERLLQRQYITPWLKLIHEEMETINSNKSDIRKYGGTNQTEFLAVASEYFFERPDLFKKKHPDLYQMLSKCFQQNMDEAKAGKTEN</sequence>
<dbReference type="GO" id="GO:0005829">
    <property type="term" value="C:cytosol"/>
    <property type="evidence" value="ECO:0007669"/>
    <property type="project" value="TreeGrafter"/>
</dbReference>
<dbReference type="PATRIC" id="fig|746697.3.peg.1845"/>
<dbReference type="Proteomes" id="UP000006049">
    <property type="component" value="Chromosome"/>
</dbReference>
<dbReference type="AlphaFoldDB" id="I3YWC6"/>
<dbReference type="eggNOG" id="COG3228">
    <property type="taxonomic scope" value="Bacteria"/>
</dbReference>
<dbReference type="Pfam" id="PF06167">
    <property type="entry name" value="Peptidase_M90"/>
    <property type="match status" value="1"/>
</dbReference>
<dbReference type="CDD" id="cd20169">
    <property type="entry name" value="Peptidase_M90_mtfA"/>
    <property type="match status" value="1"/>
</dbReference>
<dbReference type="HOGENOM" id="CLU_063037_0_0_10"/>
<organism evidence="1 2">
    <name type="scientific">Aequorivita sublithincola (strain DSM 14238 / LMG 21431 / ACAM 643 / 9-3)</name>
    <dbReference type="NCBI Taxonomy" id="746697"/>
    <lineage>
        <taxon>Bacteria</taxon>
        <taxon>Pseudomonadati</taxon>
        <taxon>Bacteroidota</taxon>
        <taxon>Flavobacteriia</taxon>
        <taxon>Flavobacteriales</taxon>
        <taxon>Flavobacteriaceae</taxon>
        <taxon>Aequorivita</taxon>
    </lineage>
</organism>
<dbReference type="Gene3D" id="3.40.390.10">
    <property type="entry name" value="Collagenase (Catalytic Domain)"/>
    <property type="match status" value="1"/>
</dbReference>
<dbReference type="EMBL" id="CP003280">
    <property type="protein sequence ID" value="AFL81294.1"/>
    <property type="molecule type" value="Genomic_DNA"/>
</dbReference>
<dbReference type="Gene3D" id="1.10.472.150">
    <property type="entry name" value="Glucose-regulated metallo-peptidase M90, N-terminal domain"/>
    <property type="match status" value="1"/>
</dbReference>
<dbReference type="InterPro" id="IPR024079">
    <property type="entry name" value="MetalloPept_cat_dom_sf"/>
</dbReference>
<dbReference type="SUPFAM" id="SSF55486">
    <property type="entry name" value="Metalloproteases ('zincins'), catalytic domain"/>
    <property type="match status" value="1"/>
</dbReference>
<evidence type="ECO:0000313" key="1">
    <source>
        <dbReference type="EMBL" id="AFL81294.1"/>
    </source>
</evidence>
<keyword evidence="2" id="KW-1185">Reference proteome</keyword>
<dbReference type="GO" id="GO:0008237">
    <property type="term" value="F:metallopeptidase activity"/>
    <property type="evidence" value="ECO:0007669"/>
    <property type="project" value="InterPro"/>
</dbReference>